<gene>
    <name evidence="1" type="ORF">M3B43_11870</name>
</gene>
<name>A0ABT2HTG3_9MICC</name>
<keyword evidence="2" id="KW-1185">Reference proteome</keyword>
<evidence type="ECO:0000313" key="2">
    <source>
        <dbReference type="Proteomes" id="UP001205046"/>
    </source>
</evidence>
<feature type="non-terminal residue" evidence="1">
    <location>
        <position position="1"/>
    </location>
</feature>
<comment type="caution">
    <text evidence="1">The sequence shown here is derived from an EMBL/GenBank/DDBJ whole genome shotgun (WGS) entry which is preliminary data.</text>
</comment>
<accession>A0ABT2HTG3</accession>
<sequence>SMSELHQKREALRRSMRAKGQSTFDIRRVWIAHGPKGPVYGWQLRRWVGRFFPSSESSQHGSWEKALKAANDIARDEYIGNLEEWGVKPGDA</sequence>
<dbReference type="EMBL" id="JALXMO010000058">
    <property type="protein sequence ID" value="MCT1607998.1"/>
    <property type="molecule type" value="Genomic_DNA"/>
</dbReference>
<evidence type="ECO:0000313" key="1">
    <source>
        <dbReference type="EMBL" id="MCT1607998.1"/>
    </source>
</evidence>
<protein>
    <submittedName>
        <fullName evidence="1">Uncharacterized protein</fullName>
    </submittedName>
</protein>
<dbReference type="RefSeq" id="WP_260073887.1">
    <property type="nucleotide sequence ID" value="NZ_JALXMO010000058.1"/>
</dbReference>
<dbReference type="Proteomes" id="UP001205046">
    <property type="component" value="Unassembled WGS sequence"/>
</dbReference>
<organism evidence="1 2">
    <name type="scientific">Nesterenkonia massiliensis</name>
    <dbReference type="NCBI Taxonomy" id="1232429"/>
    <lineage>
        <taxon>Bacteria</taxon>
        <taxon>Bacillati</taxon>
        <taxon>Actinomycetota</taxon>
        <taxon>Actinomycetes</taxon>
        <taxon>Micrococcales</taxon>
        <taxon>Micrococcaceae</taxon>
        <taxon>Nesterenkonia</taxon>
    </lineage>
</organism>
<reference evidence="1 2" key="1">
    <citation type="submission" date="2022-04" db="EMBL/GenBank/DDBJ databases">
        <title>Human microbiome associated bacterial genomes.</title>
        <authorList>
            <person name="Sandstrom S."/>
            <person name="Salamzade R."/>
            <person name="Kalan L.R."/>
        </authorList>
    </citation>
    <scope>NUCLEOTIDE SEQUENCE [LARGE SCALE GENOMIC DNA]</scope>
    <source>
        <strain evidence="2">p3-SID767</strain>
    </source>
</reference>
<proteinExistence type="predicted"/>